<comment type="caution">
    <text evidence="13">The sequence shown here is derived from an EMBL/GenBank/DDBJ whole genome shotgun (WGS) entry which is preliminary data.</text>
</comment>
<dbReference type="PRINTS" id="PR00706">
    <property type="entry name" value="PYROGLUPTASE"/>
</dbReference>
<dbReference type="NCBIfam" id="TIGR00504">
    <property type="entry name" value="pyro_pdase"/>
    <property type="match status" value="1"/>
</dbReference>
<dbReference type="Pfam" id="PF01470">
    <property type="entry name" value="Peptidase_C15"/>
    <property type="match status" value="1"/>
</dbReference>
<dbReference type="InterPro" id="IPR033694">
    <property type="entry name" value="PGPEP1_Cys_AS"/>
</dbReference>
<evidence type="ECO:0000256" key="10">
    <source>
        <dbReference type="PROSITE-ProRule" id="PRU10076"/>
    </source>
</evidence>
<protein>
    <recommendedName>
        <fullName evidence="9">Pyrrolidone-carboxylate peptidase</fullName>
        <ecNumber evidence="9">3.4.19.3</ecNumber>
    </recommendedName>
    <alternativeName>
        <fullName evidence="9">5-oxoprolyl-peptidase</fullName>
    </alternativeName>
    <alternativeName>
        <fullName evidence="9">Pyroglutamyl-peptidase I</fullName>
        <shortName evidence="9">PGP-I</shortName>
        <shortName evidence="9">Pyrase</shortName>
    </alternativeName>
</protein>
<dbReference type="Gene3D" id="3.40.630.20">
    <property type="entry name" value="Peptidase C15, pyroglutamyl peptidase I-like"/>
    <property type="match status" value="1"/>
</dbReference>
<dbReference type="InterPro" id="IPR033693">
    <property type="entry name" value="PGPEP1_Glu_AS"/>
</dbReference>
<dbReference type="InterPro" id="IPR029762">
    <property type="entry name" value="PGP-I_bact-type"/>
</dbReference>
<evidence type="ECO:0000256" key="12">
    <source>
        <dbReference type="SAM" id="MobiDB-lite"/>
    </source>
</evidence>
<organism evidence="13 14">
    <name type="scientific">Paenibacillus lacisoli</name>
    <dbReference type="NCBI Taxonomy" id="3064525"/>
    <lineage>
        <taxon>Bacteria</taxon>
        <taxon>Bacillati</taxon>
        <taxon>Bacillota</taxon>
        <taxon>Bacilli</taxon>
        <taxon>Bacillales</taxon>
        <taxon>Paenibacillaceae</taxon>
        <taxon>Paenibacillus</taxon>
    </lineage>
</organism>
<dbReference type="HAMAP" id="MF_00417">
    <property type="entry name" value="Pyrrolid_peptidase"/>
    <property type="match status" value="1"/>
</dbReference>
<dbReference type="NCBIfam" id="NF009676">
    <property type="entry name" value="PRK13197.1"/>
    <property type="match status" value="1"/>
</dbReference>
<evidence type="ECO:0000256" key="8">
    <source>
        <dbReference type="ARBA" id="ARBA00022807"/>
    </source>
</evidence>
<dbReference type="PIRSF" id="PIRSF015592">
    <property type="entry name" value="Prld-crbxl_pptds"/>
    <property type="match status" value="1"/>
</dbReference>
<dbReference type="PANTHER" id="PTHR23402:SF1">
    <property type="entry name" value="PYROGLUTAMYL-PEPTIDASE I"/>
    <property type="match status" value="1"/>
</dbReference>
<feature type="active site" evidence="9 10">
    <location>
        <position position="79"/>
    </location>
</feature>
<gene>
    <name evidence="9 13" type="primary">pcp</name>
    <name evidence="13" type="ORF">Q5741_13940</name>
</gene>
<keyword evidence="5 9" id="KW-0963">Cytoplasm</keyword>
<comment type="similarity">
    <text evidence="4 9">Belongs to the peptidase C15 family.</text>
</comment>
<dbReference type="EMBL" id="JAUQTB010000007">
    <property type="protein sequence ID" value="MDO7907507.1"/>
    <property type="molecule type" value="Genomic_DNA"/>
</dbReference>
<evidence type="ECO:0000256" key="9">
    <source>
        <dbReference type="HAMAP-Rule" id="MF_00417"/>
    </source>
</evidence>
<dbReference type="InterPro" id="IPR000816">
    <property type="entry name" value="Peptidase_C15"/>
</dbReference>
<evidence type="ECO:0000313" key="13">
    <source>
        <dbReference type="EMBL" id="MDO7907507.1"/>
    </source>
</evidence>
<keyword evidence="14" id="KW-1185">Reference proteome</keyword>
<comment type="function">
    <text evidence="2 9">Removes 5-oxoproline from various penultimate amino acid residues except L-proline.</text>
</comment>
<feature type="active site" evidence="9 11">
    <location>
        <position position="146"/>
    </location>
</feature>
<dbReference type="CDD" id="cd00501">
    <property type="entry name" value="Peptidase_C15"/>
    <property type="match status" value="1"/>
</dbReference>
<keyword evidence="8 9" id="KW-0788">Thiol protease</keyword>
<dbReference type="SUPFAM" id="SSF53182">
    <property type="entry name" value="Pyrrolidone carboxyl peptidase (pyroglutamate aminopeptidase)"/>
    <property type="match status" value="1"/>
</dbReference>
<evidence type="ECO:0000256" key="3">
    <source>
        <dbReference type="ARBA" id="ARBA00004496"/>
    </source>
</evidence>
<evidence type="ECO:0000256" key="4">
    <source>
        <dbReference type="ARBA" id="ARBA00006641"/>
    </source>
</evidence>
<keyword evidence="6 9" id="KW-0645">Protease</keyword>
<dbReference type="GO" id="GO:0016920">
    <property type="term" value="F:pyroglutamyl-peptidase activity"/>
    <property type="evidence" value="ECO:0007669"/>
    <property type="project" value="UniProtKB-EC"/>
</dbReference>
<accession>A0ABT9CE33</accession>
<evidence type="ECO:0000256" key="7">
    <source>
        <dbReference type="ARBA" id="ARBA00022801"/>
    </source>
</evidence>
<evidence type="ECO:0000256" key="2">
    <source>
        <dbReference type="ARBA" id="ARBA00002280"/>
    </source>
</evidence>
<dbReference type="InterPro" id="IPR016125">
    <property type="entry name" value="Peptidase_C15-like"/>
</dbReference>
<evidence type="ECO:0000256" key="11">
    <source>
        <dbReference type="PROSITE-ProRule" id="PRU10077"/>
    </source>
</evidence>
<feature type="region of interest" description="Disordered" evidence="12">
    <location>
        <begin position="92"/>
        <end position="113"/>
    </location>
</feature>
<dbReference type="RefSeq" id="WP_305024715.1">
    <property type="nucleotide sequence ID" value="NZ_JAUQTB010000007.1"/>
</dbReference>
<proteinExistence type="inferred from homology"/>
<evidence type="ECO:0000256" key="6">
    <source>
        <dbReference type="ARBA" id="ARBA00022670"/>
    </source>
</evidence>
<keyword evidence="7 9" id="KW-0378">Hydrolase</keyword>
<dbReference type="Proteomes" id="UP001240171">
    <property type="component" value="Unassembled WGS sequence"/>
</dbReference>
<dbReference type="PANTHER" id="PTHR23402">
    <property type="entry name" value="PROTEASE FAMILY C15 PYROGLUTAMYL-PEPTIDASE I-RELATED"/>
    <property type="match status" value="1"/>
</dbReference>
<sequence length="215" mass="23260">MKLLLSGFEPFGGMKVNPTEQLMQDMAAASITGVDIRTVLLPVYFDECAEILLQAVEKFQPDVIISCGLAAGRTSITPERIAINVKDIAPDASYPDNRGTRPQDEPIDPDGPDGLFSGLPVRDMVSRLQAAGIPAAVSNTAGTYICNNTMYAVLNYIRRHQLPVLAGFVHVPASSDMAADKPSLPSLPYDMLLRGLKLIIESTRTAWETRAACQL</sequence>
<comment type="subcellular location">
    <subcellularLocation>
        <location evidence="3 9">Cytoplasm</location>
    </subcellularLocation>
</comment>
<dbReference type="PROSITE" id="PS01333">
    <property type="entry name" value="PYRASE_GLU"/>
    <property type="match status" value="1"/>
</dbReference>
<reference evidence="13 14" key="1">
    <citation type="submission" date="2023-07" db="EMBL/GenBank/DDBJ databases">
        <title>Paenibacillus sp. JX-17 nov. isolated from soil.</title>
        <authorList>
            <person name="Wan Y."/>
            <person name="Liu B."/>
        </authorList>
    </citation>
    <scope>NUCLEOTIDE SEQUENCE [LARGE SCALE GENOMIC DNA]</scope>
    <source>
        <strain evidence="13 14">JX-17</strain>
    </source>
</reference>
<feature type="active site" evidence="9">
    <location>
        <position position="170"/>
    </location>
</feature>
<comment type="subunit">
    <text evidence="9">Homotetramer.</text>
</comment>
<name>A0ABT9CE33_9BACL</name>
<dbReference type="InterPro" id="IPR036440">
    <property type="entry name" value="Peptidase_C15-like_sf"/>
</dbReference>
<evidence type="ECO:0000313" key="14">
    <source>
        <dbReference type="Proteomes" id="UP001240171"/>
    </source>
</evidence>
<dbReference type="PROSITE" id="PS01334">
    <property type="entry name" value="PYRASE_CYS"/>
    <property type="match status" value="1"/>
</dbReference>
<evidence type="ECO:0000256" key="1">
    <source>
        <dbReference type="ARBA" id="ARBA00001770"/>
    </source>
</evidence>
<dbReference type="EC" id="3.4.19.3" evidence="9"/>
<comment type="catalytic activity">
    <reaction evidence="1 9 10">
        <text>Release of an N-terminal pyroglutamyl group from a polypeptide, the second amino acid generally not being Pro.</text>
        <dbReference type="EC" id="3.4.19.3"/>
    </reaction>
</comment>
<evidence type="ECO:0000256" key="5">
    <source>
        <dbReference type="ARBA" id="ARBA00022490"/>
    </source>
</evidence>